<dbReference type="EC" id="2.4.1.-" evidence="15"/>
<name>A0A401Q1S2_SCYTO</name>
<evidence type="ECO:0000256" key="5">
    <source>
        <dbReference type="ARBA" id="ARBA00022679"/>
    </source>
</evidence>
<dbReference type="OrthoDB" id="10016069at2759"/>
<dbReference type="CDD" id="cd00899">
    <property type="entry name" value="b4GalT"/>
    <property type="match status" value="1"/>
</dbReference>
<evidence type="ECO:0000256" key="12">
    <source>
        <dbReference type="ARBA" id="ARBA00023180"/>
    </source>
</evidence>
<dbReference type="GO" id="GO:0046872">
    <property type="term" value="F:metal ion binding"/>
    <property type="evidence" value="ECO:0007669"/>
    <property type="project" value="UniProtKB-UniRule"/>
</dbReference>
<dbReference type="Pfam" id="PF13733">
    <property type="entry name" value="Glyco_transf_7N"/>
    <property type="match status" value="1"/>
</dbReference>
<keyword evidence="13 15" id="KW-0464">Manganese</keyword>
<dbReference type="EMBL" id="BFAA01018593">
    <property type="protein sequence ID" value="GCB79379.1"/>
    <property type="molecule type" value="Genomic_DNA"/>
</dbReference>
<evidence type="ECO:0000259" key="16">
    <source>
        <dbReference type="Pfam" id="PF02709"/>
    </source>
</evidence>
<keyword evidence="8 15" id="KW-0735">Signal-anchor</keyword>
<keyword evidence="12 15" id="KW-0325">Glycoprotein</keyword>
<evidence type="ECO:0000256" key="8">
    <source>
        <dbReference type="ARBA" id="ARBA00022968"/>
    </source>
</evidence>
<dbReference type="Proteomes" id="UP000288216">
    <property type="component" value="Unassembled WGS sequence"/>
</dbReference>
<dbReference type="UniPathway" id="UPA00378"/>
<evidence type="ECO:0000256" key="6">
    <source>
        <dbReference type="ARBA" id="ARBA00022692"/>
    </source>
</evidence>
<dbReference type="STRING" id="75743.A0A401Q1S2"/>
<keyword evidence="10 15" id="KW-0472">Membrane</keyword>
<keyword evidence="6 15" id="KW-0812">Transmembrane</keyword>
<dbReference type="Pfam" id="PF02709">
    <property type="entry name" value="Glyco_transf_7C"/>
    <property type="match status" value="1"/>
</dbReference>
<organism evidence="18 19">
    <name type="scientific">Scyliorhinus torazame</name>
    <name type="common">Cloudy catshark</name>
    <name type="synonym">Catulus torazame</name>
    <dbReference type="NCBI Taxonomy" id="75743"/>
    <lineage>
        <taxon>Eukaryota</taxon>
        <taxon>Metazoa</taxon>
        <taxon>Chordata</taxon>
        <taxon>Craniata</taxon>
        <taxon>Vertebrata</taxon>
        <taxon>Chondrichthyes</taxon>
        <taxon>Elasmobranchii</taxon>
        <taxon>Galeomorphii</taxon>
        <taxon>Galeoidea</taxon>
        <taxon>Carcharhiniformes</taxon>
        <taxon>Scyliorhinidae</taxon>
        <taxon>Scyliorhinus</taxon>
    </lineage>
</organism>
<dbReference type="InterPro" id="IPR027791">
    <property type="entry name" value="Galactosyl_T_C"/>
</dbReference>
<comment type="cofactor">
    <cofactor evidence="15">
        <name>Mn(2+)</name>
        <dbReference type="ChEBI" id="CHEBI:29035"/>
    </cofactor>
</comment>
<dbReference type="SUPFAM" id="SSF53448">
    <property type="entry name" value="Nucleotide-diphospho-sugar transferases"/>
    <property type="match status" value="1"/>
</dbReference>
<comment type="pathway">
    <text evidence="2 15">Protein modification; protein glycosylation.</text>
</comment>
<gene>
    <name evidence="18" type="ORF">scyTo_0021288</name>
</gene>
<evidence type="ECO:0000256" key="10">
    <source>
        <dbReference type="ARBA" id="ARBA00023136"/>
    </source>
</evidence>
<dbReference type="AlphaFoldDB" id="A0A401Q1S2"/>
<comment type="similarity">
    <text evidence="3 15">Belongs to the glycosyltransferase 7 family.</text>
</comment>
<protein>
    <recommendedName>
        <fullName evidence="15">Beta-1,4-galactosyltransferase</fullName>
        <shortName evidence="15">Beta-1,4-GalTase</shortName>
        <ecNumber evidence="15">2.4.1.-</ecNumber>
    </recommendedName>
</protein>
<evidence type="ECO:0000256" key="9">
    <source>
        <dbReference type="ARBA" id="ARBA00022989"/>
    </source>
</evidence>
<evidence type="ECO:0000256" key="3">
    <source>
        <dbReference type="ARBA" id="ARBA00005735"/>
    </source>
</evidence>
<comment type="caution">
    <text evidence="18">The sequence shown here is derived from an EMBL/GenBank/DDBJ whole genome shotgun (WGS) entry which is preliminary data.</text>
</comment>
<feature type="transmembrane region" description="Helical" evidence="15">
    <location>
        <begin position="9"/>
        <end position="27"/>
    </location>
</feature>
<accession>A0A401Q1S2</accession>
<evidence type="ECO:0000256" key="15">
    <source>
        <dbReference type="RuleBase" id="RU368121"/>
    </source>
</evidence>
<evidence type="ECO:0000256" key="4">
    <source>
        <dbReference type="ARBA" id="ARBA00022676"/>
    </source>
</evidence>
<evidence type="ECO:0000256" key="1">
    <source>
        <dbReference type="ARBA" id="ARBA00004323"/>
    </source>
</evidence>
<evidence type="ECO:0000256" key="13">
    <source>
        <dbReference type="ARBA" id="ARBA00023211"/>
    </source>
</evidence>
<keyword evidence="9 15" id="KW-1133">Transmembrane helix</keyword>
<keyword evidence="19" id="KW-1185">Reference proteome</keyword>
<reference evidence="18 19" key="1">
    <citation type="journal article" date="2018" name="Nat. Ecol. Evol.">
        <title>Shark genomes provide insights into elasmobranch evolution and the origin of vertebrates.</title>
        <authorList>
            <person name="Hara Y"/>
            <person name="Yamaguchi K"/>
            <person name="Onimaru K"/>
            <person name="Kadota M"/>
            <person name="Koyanagi M"/>
            <person name="Keeley SD"/>
            <person name="Tatsumi K"/>
            <person name="Tanaka K"/>
            <person name="Motone F"/>
            <person name="Kageyama Y"/>
            <person name="Nozu R"/>
            <person name="Adachi N"/>
            <person name="Nishimura O"/>
            <person name="Nakagawa R"/>
            <person name="Tanegashima C"/>
            <person name="Kiyatake I"/>
            <person name="Matsumoto R"/>
            <person name="Murakumo K"/>
            <person name="Nishida K"/>
            <person name="Terakita A"/>
            <person name="Kuratani S"/>
            <person name="Sato K"/>
            <person name="Hyodo S Kuraku.S."/>
        </authorList>
    </citation>
    <scope>NUCLEOTIDE SEQUENCE [LARGE SCALE GENOMIC DNA]</scope>
</reference>
<feature type="domain" description="Galactosyltransferase C-terminal" evidence="16">
    <location>
        <begin position="219"/>
        <end position="295"/>
    </location>
</feature>
<keyword evidence="4 15" id="KW-0328">Glycosyltransferase</keyword>
<evidence type="ECO:0000313" key="18">
    <source>
        <dbReference type="EMBL" id="GCB79379.1"/>
    </source>
</evidence>
<dbReference type="GO" id="GO:0000139">
    <property type="term" value="C:Golgi membrane"/>
    <property type="evidence" value="ECO:0007669"/>
    <property type="project" value="UniProtKB-SubCell"/>
</dbReference>
<evidence type="ECO:0000256" key="2">
    <source>
        <dbReference type="ARBA" id="ARBA00004922"/>
    </source>
</evidence>
<dbReference type="InterPro" id="IPR029044">
    <property type="entry name" value="Nucleotide-diphossugar_trans"/>
</dbReference>
<keyword evidence="15" id="KW-0333">Golgi apparatus</keyword>
<evidence type="ECO:0000256" key="11">
    <source>
        <dbReference type="ARBA" id="ARBA00023157"/>
    </source>
</evidence>
<comment type="function">
    <text evidence="15">Responsible for the synthesis of complex-type N-linked oligosaccharides in many glycoproteins as well as the carbohydrate moieties of glycolipids.</text>
</comment>
<dbReference type="InterPro" id="IPR027995">
    <property type="entry name" value="Galactosyl_T_N"/>
</dbReference>
<keyword evidence="11" id="KW-1015">Disulfide bond</keyword>
<evidence type="ECO:0000259" key="17">
    <source>
        <dbReference type="Pfam" id="PF13733"/>
    </source>
</evidence>
<dbReference type="PRINTS" id="PR02050">
    <property type="entry name" value="B14GALTRFASE"/>
</dbReference>
<dbReference type="FunFam" id="3.90.550.10:FF:000028">
    <property type="entry name" value="beta-1,4-galactosyltransferase 1"/>
    <property type="match status" value="1"/>
</dbReference>
<evidence type="ECO:0000256" key="14">
    <source>
        <dbReference type="ARBA" id="ARBA00049413"/>
    </source>
</evidence>
<comment type="catalytic activity">
    <reaction evidence="14">
        <text>N-acetyl-D-glucosamine + UDP-alpha-D-galactose = beta-D-galactosyl-(1-&gt;4)-N-acetyl-D-glucosamine + UDP + H(+)</text>
        <dbReference type="Rhea" id="RHEA:17745"/>
        <dbReference type="ChEBI" id="CHEBI:15378"/>
        <dbReference type="ChEBI" id="CHEBI:58223"/>
        <dbReference type="ChEBI" id="CHEBI:60152"/>
        <dbReference type="ChEBI" id="CHEBI:66914"/>
        <dbReference type="ChEBI" id="CHEBI:506227"/>
        <dbReference type="EC" id="2.4.1.90"/>
    </reaction>
    <physiologicalReaction direction="left-to-right" evidence="14">
        <dbReference type="Rhea" id="RHEA:17746"/>
    </physiologicalReaction>
</comment>
<evidence type="ECO:0000313" key="19">
    <source>
        <dbReference type="Proteomes" id="UP000288216"/>
    </source>
</evidence>
<dbReference type="GO" id="GO:0005975">
    <property type="term" value="P:carbohydrate metabolic process"/>
    <property type="evidence" value="ECO:0007669"/>
    <property type="project" value="InterPro"/>
</dbReference>
<dbReference type="Gene3D" id="3.90.550.10">
    <property type="entry name" value="Spore Coat Polysaccharide Biosynthesis Protein SpsA, Chain A"/>
    <property type="match status" value="1"/>
</dbReference>
<dbReference type="InterPro" id="IPR003859">
    <property type="entry name" value="Galactosyl_T"/>
</dbReference>
<proteinExistence type="inferred from homology"/>
<dbReference type="OMA" id="MNTAEYE"/>
<dbReference type="GO" id="GO:0032580">
    <property type="term" value="C:Golgi cisterna membrane"/>
    <property type="evidence" value="ECO:0007669"/>
    <property type="project" value="UniProtKB-UniRule"/>
</dbReference>
<keyword evidence="7 15" id="KW-0479">Metal-binding</keyword>
<comment type="subcellular location">
    <subcellularLocation>
        <location evidence="1 15">Golgi apparatus membrane</location>
        <topology evidence="1 15">Single-pass type II membrane protein</topology>
    </subcellularLocation>
</comment>
<dbReference type="PANTHER" id="PTHR19300:SF34">
    <property type="entry name" value="BETA-1,4-GALACTOSYLTRANSFERASE"/>
    <property type="match status" value="1"/>
</dbReference>
<sequence length="356" mass="40702">MPMKVSAKARYLALLICVQLMVIVLMYREGSRRRVAYLIGILWKGGISPTGLHSNASRAGDVYLNLSLITRPLGGENELLPCPAASPYLGGPIQVSFPKELTLEEVRRRNPYVTSGGKYKPPDCESSHSTAIIIPHRNREVHLKHLLYYLHPFLQRQQLNYGIYVIHQAGNYTFNRAKLLNVGFKEAMKEADWICLFCHDVDLIPEDDRNMYTCEKNPKHSSIAMDKFGYKLPYRTYFGGVSALTADQYMKINGFPNNYWGWGGEDDDIASRIYLNGMMIVRPDVLLGRYKMIKHAHDKGNEENPKRFNLLAKTRRSWKDDGMNSLQYVLLSKQHLPLYTNITVDIGSERGLRRAT</sequence>
<dbReference type="PANTHER" id="PTHR19300">
    <property type="entry name" value="BETA-1,4-GALACTOSYLTRANSFERASE"/>
    <property type="match status" value="1"/>
</dbReference>
<feature type="domain" description="Galactosyltransferase N-terminal" evidence="17">
    <location>
        <begin position="82"/>
        <end position="215"/>
    </location>
</feature>
<dbReference type="GO" id="GO:0003945">
    <property type="term" value="F:N-acetyllactosamine synthase activity"/>
    <property type="evidence" value="ECO:0007669"/>
    <property type="project" value="UniProtKB-EC"/>
</dbReference>
<evidence type="ECO:0000256" key="7">
    <source>
        <dbReference type="ARBA" id="ARBA00022723"/>
    </source>
</evidence>
<keyword evidence="5 15" id="KW-0808">Transferase</keyword>